<dbReference type="InterPro" id="IPR014721">
    <property type="entry name" value="Ribsml_uS5_D2-typ_fold_subgr"/>
</dbReference>
<evidence type="ECO:0000256" key="13">
    <source>
        <dbReference type="HAMAP-Rule" id="MF_00384"/>
    </source>
</evidence>
<dbReference type="GO" id="GO:0004413">
    <property type="term" value="F:homoserine kinase activity"/>
    <property type="evidence" value="ECO:0007669"/>
    <property type="project" value="UniProtKB-UniRule"/>
</dbReference>
<comment type="similarity">
    <text evidence="2 13">Belongs to the GHMP kinase family. Homoserine kinase subfamily.</text>
</comment>
<keyword evidence="9 13" id="KW-0418">Kinase</keyword>
<dbReference type="UniPathway" id="UPA00050">
    <property type="reaction ID" value="UER00064"/>
</dbReference>
<evidence type="ECO:0000256" key="10">
    <source>
        <dbReference type="ARBA" id="ARBA00022840"/>
    </source>
</evidence>
<evidence type="ECO:0000256" key="8">
    <source>
        <dbReference type="ARBA" id="ARBA00022741"/>
    </source>
</evidence>
<dbReference type="SUPFAM" id="SSF55060">
    <property type="entry name" value="GHMP Kinase, C-terminal domain"/>
    <property type="match status" value="1"/>
</dbReference>
<sequence length="289" mass="30890">MFDIRVPATSANLGPGFDSLGLAVSLYLTLTVKEEAEEWEILHDLGEEIPTDKTNLIIETALSLAPDMKPRKITMVSEVPAARGLGSSSAAIVAGIELANQCADLQLTVDEKIQIATRIEGHPDNVTPAITGDFTVGTVLDSKVYWMKASFPETALVVTIPDKELLTKESRSVLPESLPFKEAVKGSAIANMLVAAVLSGNIEQAGMLMEQDVFHEPYRGALVPELASVRKLGHEWGAYGTYLSGAGTTILTMIHPEKAAAFVAAAKAGIPDSEVKLLQIEKNGVQVIR</sequence>
<feature type="domain" description="GHMP kinase N-terminal" evidence="14">
    <location>
        <begin position="55"/>
        <end position="132"/>
    </location>
</feature>
<dbReference type="InterPro" id="IPR006204">
    <property type="entry name" value="GHMP_kinase_N_dom"/>
</dbReference>
<evidence type="ECO:0000313" key="17">
    <source>
        <dbReference type="Proteomes" id="UP000242754"/>
    </source>
</evidence>
<accession>A0A143YNL4</accession>
<comment type="subcellular location">
    <subcellularLocation>
        <location evidence="13">Cytoplasm</location>
    </subcellularLocation>
</comment>
<name>A0A143YNL4_9LACT</name>
<evidence type="ECO:0000256" key="7">
    <source>
        <dbReference type="ARBA" id="ARBA00022697"/>
    </source>
</evidence>
<feature type="domain" description="GHMP kinase C-terminal" evidence="15">
    <location>
        <begin position="194"/>
        <end position="266"/>
    </location>
</feature>
<dbReference type="InterPro" id="IPR020568">
    <property type="entry name" value="Ribosomal_Su5_D2-typ_SF"/>
</dbReference>
<dbReference type="GO" id="GO:0005524">
    <property type="term" value="F:ATP binding"/>
    <property type="evidence" value="ECO:0007669"/>
    <property type="project" value="UniProtKB-UniRule"/>
</dbReference>
<evidence type="ECO:0000256" key="2">
    <source>
        <dbReference type="ARBA" id="ARBA00007370"/>
    </source>
</evidence>
<evidence type="ECO:0000256" key="5">
    <source>
        <dbReference type="ARBA" id="ARBA00022605"/>
    </source>
</evidence>
<keyword evidence="8 13" id="KW-0547">Nucleotide-binding</keyword>
<dbReference type="PROSITE" id="PS00627">
    <property type="entry name" value="GHMP_KINASES_ATP"/>
    <property type="match status" value="1"/>
</dbReference>
<keyword evidence="5 13" id="KW-0028">Amino-acid biosynthesis</keyword>
<evidence type="ECO:0000256" key="12">
    <source>
        <dbReference type="ARBA" id="ARBA00049954"/>
    </source>
</evidence>
<dbReference type="InterPro" id="IPR000870">
    <property type="entry name" value="Homoserine_kinase"/>
</dbReference>
<dbReference type="Pfam" id="PF00288">
    <property type="entry name" value="GHMP_kinases_N"/>
    <property type="match status" value="1"/>
</dbReference>
<dbReference type="Pfam" id="PF08544">
    <property type="entry name" value="GHMP_kinases_C"/>
    <property type="match status" value="1"/>
</dbReference>
<evidence type="ECO:0000256" key="4">
    <source>
        <dbReference type="ARBA" id="ARBA00017858"/>
    </source>
</evidence>
<evidence type="ECO:0000256" key="6">
    <source>
        <dbReference type="ARBA" id="ARBA00022679"/>
    </source>
</evidence>
<dbReference type="GO" id="GO:0005737">
    <property type="term" value="C:cytoplasm"/>
    <property type="evidence" value="ECO:0007669"/>
    <property type="project" value="UniProtKB-SubCell"/>
</dbReference>
<dbReference type="EC" id="2.7.1.39" evidence="3 13"/>
<evidence type="ECO:0000259" key="14">
    <source>
        <dbReference type="Pfam" id="PF00288"/>
    </source>
</evidence>
<dbReference type="RefSeq" id="WP_087033343.1">
    <property type="nucleotide sequence ID" value="NZ_FJNE01000005.1"/>
</dbReference>
<evidence type="ECO:0000259" key="15">
    <source>
        <dbReference type="Pfam" id="PF08544"/>
    </source>
</evidence>
<protein>
    <recommendedName>
        <fullName evidence="4 13">Homoserine kinase</fullName>
        <shortName evidence="13">HK</shortName>
        <shortName evidence="13">HSK</shortName>
        <ecNumber evidence="3 13">2.7.1.39</ecNumber>
    </recommendedName>
</protein>
<comment type="pathway">
    <text evidence="1 13">Amino-acid biosynthesis; L-threonine biosynthesis; L-threonine from L-aspartate: step 4/5.</text>
</comment>
<dbReference type="Gene3D" id="3.30.70.890">
    <property type="entry name" value="GHMP kinase, C-terminal domain"/>
    <property type="match status" value="1"/>
</dbReference>
<dbReference type="SUPFAM" id="SSF54211">
    <property type="entry name" value="Ribosomal protein S5 domain 2-like"/>
    <property type="match status" value="1"/>
</dbReference>
<comment type="catalytic activity">
    <reaction evidence="11 13">
        <text>L-homoserine + ATP = O-phospho-L-homoserine + ADP + H(+)</text>
        <dbReference type="Rhea" id="RHEA:13985"/>
        <dbReference type="ChEBI" id="CHEBI:15378"/>
        <dbReference type="ChEBI" id="CHEBI:30616"/>
        <dbReference type="ChEBI" id="CHEBI:57476"/>
        <dbReference type="ChEBI" id="CHEBI:57590"/>
        <dbReference type="ChEBI" id="CHEBI:456216"/>
        <dbReference type="EC" id="2.7.1.39"/>
    </reaction>
</comment>
<keyword evidence="13" id="KW-0963">Cytoplasm</keyword>
<evidence type="ECO:0000256" key="1">
    <source>
        <dbReference type="ARBA" id="ARBA00005015"/>
    </source>
</evidence>
<dbReference type="Gene3D" id="3.30.230.10">
    <property type="match status" value="1"/>
</dbReference>
<feature type="binding site" evidence="13">
    <location>
        <begin position="80"/>
        <end position="90"/>
    </location>
    <ligand>
        <name>ATP</name>
        <dbReference type="ChEBI" id="CHEBI:30616"/>
    </ligand>
</feature>
<evidence type="ECO:0000256" key="11">
    <source>
        <dbReference type="ARBA" id="ARBA00049375"/>
    </source>
</evidence>
<evidence type="ECO:0000313" key="16">
    <source>
        <dbReference type="EMBL" id="CZQ94585.1"/>
    </source>
</evidence>
<dbReference type="NCBIfam" id="TIGR00191">
    <property type="entry name" value="thrB"/>
    <property type="match status" value="1"/>
</dbReference>
<dbReference type="STRING" id="140314.SAMN04488076_10910"/>
<gene>
    <name evidence="13" type="primary">thrB</name>
    <name evidence="16" type="ORF">Tpal_1770</name>
</gene>
<keyword evidence="17" id="KW-1185">Reference proteome</keyword>
<dbReference type="EMBL" id="FJNE01000005">
    <property type="protein sequence ID" value="CZQ94585.1"/>
    <property type="molecule type" value="Genomic_DNA"/>
</dbReference>
<dbReference type="PRINTS" id="PR00958">
    <property type="entry name" value="HOMSERKINASE"/>
</dbReference>
<evidence type="ECO:0000256" key="3">
    <source>
        <dbReference type="ARBA" id="ARBA00012078"/>
    </source>
</evidence>
<reference evidence="16 17" key="1">
    <citation type="submission" date="2016-02" db="EMBL/GenBank/DDBJ databases">
        <authorList>
            <person name="Wen L."/>
            <person name="He K."/>
            <person name="Yang H."/>
        </authorList>
    </citation>
    <scope>NUCLEOTIDE SEQUENCE [LARGE SCALE GENOMIC DNA]</scope>
    <source>
        <strain evidence="16">Trichococcus palustris</strain>
    </source>
</reference>
<dbReference type="PIRSF" id="PIRSF000676">
    <property type="entry name" value="Homoser_kin"/>
    <property type="match status" value="1"/>
</dbReference>
<dbReference type="GO" id="GO:0009088">
    <property type="term" value="P:threonine biosynthetic process"/>
    <property type="evidence" value="ECO:0007669"/>
    <property type="project" value="UniProtKB-UniRule"/>
</dbReference>
<dbReference type="InterPro" id="IPR013750">
    <property type="entry name" value="GHMP_kinase_C_dom"/>
</dbReference>
<keyword evidence="10 13" id="KW-0067">ATP-binding</keyword>
<dbReference type="PANTHER" id="PTHR20861:SF1">
    <property type="entry name" value="HOMOSERINE KINASE"/>
    <property type="match status" value="1"/>
</dbReference>
<dbReference type="InterPro" id="IPR006203">
    <property type="entry name" value="GHMP_knse_ATP-bd_CS"/>
</dbReference>
<evidence type="ECO:0000256" key="9">
    <source>
        <dbReference type="ARBA" id="ARBA00022777"/>
    </source>
</evidence>
<dbReference type="InterPro" id="IPR036554">
    <property type="entry name" value="GHMP_kinase_C_sf"/>
</dbReference>
<dbReference type="OrthoDB" id="9769912at2"/>
<organism evidence="16 17">
    <name type="scientific">Trichococcus palustris</name>
    <dbReference type="NCBI Taxonomy" id="140314"/>
    <lineage>
        <taxon>Bacteria</taxon>
        <taxon>Bacillati</taxon>
        <taxon>Bacillota</taxon>
        <taxon>Bacilli</taxon>
        <taxon>Lactobacillales</taxon>
        <taxon>Carnobacteriaceae</taxon>
        <taxon>Trichococcus</taxon>
    </lineage>
</organism>
<dbReference type="AlphaFoldDB" id="A0A143YNL4"/>
<dbReference type="PANTHER" id="PTHR20861">
    <property type="entry name" value="HOMOSERINE/4-DIPHOSPHOCYTIDYL-2-C-METHYL-D-ERYTHRITOL KINASE"/>
    <property type="match status" value="1"/>
</dbReference>
<dbReference type="HAMAP" id="MF_00384">
    <property type="entry name" value="Homoser_kinase"/>
    <property type="match status" value="1"/>
</dbReference>
<keyword evidence="6 13" id="KW-0808">Transferase</keyword>
<comment type="function">
    <text evidence="12 13">Catalyzes the ATP-dependent phosphorylation of L-homoserine to L-homoserine phosphate.</text>
</comment>
<dbReference type="Proteomes" id="UP000242754">
    <property type="component" value="Unassembled WGS sequence"/>
</dbReference>
<keyword evidence="7 13" id="KW-0791">Threonine biosynthesis</keyword>
<proteinExistence type="inferred from homology"/>